<dbReference type="Gene3D" id="2.50.20.10">
    <property type="entry name" value="Lipoprotein localisation LolA/LolB/LppX"/>
    <property type="match status" value="1"/>
</dbReference>
<dbReference type="RefSeq" id="WP_155708907.1">
    <property type="nucleotide sequence ID" value="NZ_BMWU01000009.1"/>
</dbReference>
<dbReference type="AlphaFoldDB" id="A0A6I3XEU9"/>
<name>A0A6I3XEU9_9BURK</name>
<feature type="chain" id="PRO_5026255882" evidence="1">
    <location>
        <begin position="23"/>
        <end position="253"/>
    </location>
</feature>
<protein>
    <submittedName>
        <fullName evidence="3">Outer membrane lipoprotein-sorting protein</fullName>
    </submittedName>
</protein>
<reference evidence="3 4" key="1">
    <citation type="submission" date="2019-11" db="EMBL/GenBank/DDBJ databases">
        <title>Draft Genome Sequences of Six Type Strains of the Genus Massilia.</title>
        <authorList>
            <person name="Miess H."/>
            <person name="Frediansyah A."/>
            <person name="Goeker M."/>
            <person name="Gross H."/>
        </authorList>
    </citation>
    <scope>NUCLEOTIDE SEQUENCE [LARGE SCALE GENOMIC DNA]</scope>
    <source>
        <strain evidence="3 4">DSM 17513</strain>
    </source>
</reference>
<dbReference type="InterPro" id="IPR011220">
    <property type="entry name" value="UCP028205"/>
</dbReference>
<evidence type="ECO:0000256" key="1">
    <source>
        <dbReference type="SAM" id="SignalP"/>
    </source>
</evidence>
<dbReference type="PIRSF" id="PIRSF028205">
    <property type="entry name" value="UCP028205"/>
    <property type="match status" value="1"/>
</dbReference>
<keyword evidence="3" id="KW-0449">Lipoprotein</keyword>
<feature type="domain" description="Uncharacterized protein TP-0789" evidence="2">
    <location>
        <begin position="75"/>
        <end position="252"/>
    </location>
</feature>
<dbReference type="OrthoDB" id="368800at2"/>
<comment type="caution">
    <text evidence="3">The sequence shown here is derived from an EMBL/GenBank/DDBJ whole genome shotgun (WGS) entry which is preliminary data.</text>
</comment>
<dbReference type="EMBL" id="WNWM01000002">
    <property type="protein sequence ID" value="MUI13040.1"/>
    <property type="molecule type" value="Genomic_DNA"/>
</dbReference>
<proteinExistence type="predicted"/>
<evidence type="ECO:0000313" key="3">
    <source>
        <dbReference type="EMBL" id="MUI13040.1"/>
    </source>
</evidence>
<keyword evidence="4" id="KW-1185">Reference proteome</keyword>
<evidence type="ECO:0000313" key="4">
    <source>
        <dbReference type="Proteomes" id="UP000431684"/>
    </source>
</evidence>
<dbReference type="Pfam" id="PF17131">
    <property type="entry name" value="LolA_like"/>
    <property type="match status" value="1"/>
</dbReference>
<keyword evidence="1" id="KW-0732">Signal</keyword>
<dbReference type="Proteomes" id="UP000431684">
    <property type="component" value="Unassembled WGS sequence"/>
</dbReference>
<sequence length="253" mass="27854">MFNAKHLMRLLLAAAVTFEAQAAVDGAPDPNKLLEQSDMARGGGLKGVQLSSSVTEIRDGRPGSELKLEIQAAATDSLISFTEPPRVRGNRMLMQGRNLWFASPEVRKPVAISPRQRMLGEASNGDIATTNYSRDYDAALVGEGTVDGHPVWVLDLKAKATSVTYDRIRYYIDKEAALGIKAEYFAVSGNVLKTARIEYDNHVRHNGQTVRFVSKMEIADALEPSKRTVLKYWDVKVNDISSSTLSLANLTRN</sequence>
<dbReference type="CDD" id="cd16329">
    <property type="entry name" value="LolA_like"/>
    <property type="match status" value="1"/>
</dbReference>
<dbReference type="InterPro" id="IPR033399">
    <property type="entry name" value="TP_0789-like"/>
</dbReference>
<accession>A0A6I3XEU9</accession>
<gene>
    <name evidence="3" type="ORF">GJV26_11290</name>
</gene>
<feature type="signal peptide" evidence="1">
    <location>
        <begin position="1"/>
        <end position="22"/>
    </location>
</feature>
<organism evidence="3 4">
    <name type="scientific">Pseudoduganella dura</name>
    <dbReference type="NCBI Taxonomy" id="321982"/>
    <lineage>
        <taxon>Bacteria</taxon>
        <taxon>Pseudomonadati</taxon>
        <taxon>Pseudomonadota</taxon>
        <taxon>Betaproteobacteria</taxon>
        <taxon>Burkholderiales</taxon>
        <taxon>Oxalobacteraceae</taxon>
        <taxon>Telluria group</taxon>
        <taxon>Pseudoduganella</taxon>
    </lineage>
</organism>
<evidence type="ECO:0000259" key="2">
    <source>
        <dbReference type="Pfam" id="PF17131"/>
    </source>
</evidence>